<dbReference type="AlphaFoldDB" id="A0A1G1XNR6"/>
<accession>A0A1G1XNR6</accession>
<dbReference type="PANTHER" id="PTHR11482:SF6">
    <property type="entry name" value="ORNITHINE DECARBOXYLASE 1-RELATED"/>
    <property type="match status" value="1"/>
</dbReference>
<evidence type="ECO:0000256" key="2">
    <source>
        <dbReference type="ARBA" id="ARBA00008872"/>
    </source>
</evidence>
<keyword evidence="3 8" id="KW-0663">Pyridoxal phosphate</keyword>
<dbReference type="EC" id="4.1.1.17" evidence="6"/>
<feature type="active site" description="Proton donor" evidence="8">
    <location>
        <position position="328"/>
    </location>
</feature>
<dbReference type="GO" id="GO:0004586">
    <property type="term" value="F:ornithine decarboxylase activity"/>
    <property type="evidence" value="ECO:0007669"/>
    <property type="project" value="UniProtKB-EC"/>
</dbReference>
<dbReference type="InterPro" id="IPR022644">
    <property type="entry name" value="De-COase2_N"/>
</dbReference>
<evidence type="ECO:0000256" key="1">
    <source>
        <dbReference type="ARBA" id="ARBA00001933"/>
    </source>
</evidence>
<evidence type="ECO:0000256" key="7">
    <source>
        <dbReference type="ARBA" id="ARBA00049127"/>
    </source>
</evidence>
<dbReference type="InterPro" id="IPR000183">
    <property type="entry name" value="Orn/DAP/Arg_de-COase"/>
</dbReference>
<dbReference type="PRINTS" id="PR01182">
    <property type="entry name" value="ORNDCRBXLASE"/>
</dbReference>
<organism evidence="10 11">
    <name type="scientific">Candidatus Buchananbacteria bacterium RBG_13_36_9</name>
    <dbReference type="NCBI Taxonomy" id="1797530"/>
    <lineage>
        <taxon>Bacteria</taxon>
        <taxon>Candidatus Buchananiibacteriota</taxon>
    </lineage>
</organism>
<dbReference type="SUPFAM" id="SSF50621">
    <property type="entry name" value="Alanine racemase C-terminal domain-like"/>
    <property type="match status" value="1"/>
</dbReference>
<name>A0A1G1XNR6_9BACT</name>
<dbReference type="Pfam" id="PF02784">
    <property type="entry name" value="Orn_Arg_deC_N"/>
    <property type="match status" value="1"/>
</dbReference>
<dbReference type="EMBL" id="MHHZ01000015">
    <property type="protein sequence ID" value="OGY41592.1"/>
    <property type="molecule type" value="Genomic_DNA"/>
</dbReference>
<dbReference type="GO" id="GO:0033387">
    <property type="term" value="P:putrescine biosynthetic process from arginine, via ornithine"/>
    <property type="evidence" value="ECO:0007669"/>
    <property type="project" value="TreeGrafter"/>
</dbReference>
<comment type="pathway">
    <text evidence="5">Amine and polyamine biosynthesis; putrescine biosynthesis via L-ornithine pathway; putrescine from L-ornithine: step 1/1.</text>
</comment>
<comment type="caution">
    <text evidence="10">The sequence shown here is derived from an EMBL/GenBank/DDBJ whole genome shotgun (WGS) entry which is preliminary data.</text>
</comment>
<feature type="modified residue" description="N6-(pyridoxal phosphate)lysine" evidence="8">
    <location>
        <position position="49"/>
    </location>
</feature>
<evidence type="ECO:0000256" key="6">
    <source>
        <dbReference type="ARBA" id="ARBA00034138"/>
    </source>
</evidence>
<dbReference type="InterPro" id="IPR022653">
    <property type="entry name" value="De-COase2_pyr-phos_BS"/>
</dbReference>
<protein>
    <recommendedName>
        <fullName evidence="6">ornithine decarboxylase</fullName>
        <ecNumber evidence="6">4.1.1.17</ecNumber>
    </recommendedName>
</protein>
<evidence type="ECO:0000256" key="3">
    <source>
        <dbReference type="ARBA" id="ARBA00022898"/>
    </source>
</evidence>
<comment type="similarity">
    <text evidence="2">Belongs to the Orn/Lys/Arg decarboxylase class-II family.</text>
</comment>
<evidence type="ECO:0000313" key="11">
    <source>
        <dbReference type="Proteomes" id="UP000176498"/>
    </source>
</evidence>
<gene>
    <name evidence="10" type="ORF">A2Y82_01210</name>
</gene>
<dbReference type="InterPro" id="IPR009006">
    <property type="entry name" value="Ala_racemase/Decarboxylase_C"/>
</dbReference>
<evidence type="ECO:0000313" key="10">
    <source>
        <dbReference type="EMBL" id="OGY41592.1"/>
    </source>
</evidence>
<dbReference type="Gene3D" id="3.20.20.10">
    <property type="entry name" value="Alanine racemase"/>
    <property type="match status" value="1"/>
</dbReference>
<dbReference type="PANTHER" id="PTHR11482">
    <property type="entry name" value="ARGININE/DIAMINOPIMELATE/ORNITHINE DECARBOXYLASE"/>
    <property type="match status" value="1"/>
</dbReference>
<sequence>MLSIEKLKKYYSLDELKTPCLIMDKSIIKQKYEAIKNSINGVRVFYAMKANPNIEILRFLNELGCGFEIASVNELNDLLSLKVDPKKIISSNPLKVPEFIKKAHEAGVEYFAFDSEMEIDKLSEYAPGAKVYLRIVVDNTGSDWPLSNKFGADSSRALDLLKYAQNSKVIPYGITFHVGSQCLNPMNWSNALITTAEIFNLAKKNGIDLKLINLGGGIPIQHIKKTPQIEEIKFQIEKTLKEAFNHQDLELIIEPGRAVVGDSGNLVTSVILKAQRGSENWLYLDVGVFNGLMESIEGFTYEIVSEKELNGLTHKDDLIPYTIAGPSCDSVDTMFKNYYLPRDLTLGDKIYIINAGAYTISYASRFNGFEPPRVYLIDEK</sequence>
<keyword evidence="4" id="KW-0456">Lyase</keyword>
<dbReference type="PROSITE" id="PS00878">
    <property type="entry name" value="ODR_DC_2_1"/>
    <property type="match status" value="1"/>
</dbReference>
<dbReference type="CDD" id="cd00622">
    <property type="entry name" value="PLPDE_III_ODC"/>
    <property type="match status" value="1"/>
</dbReference>
<dbReference type="InterPro" id="IPR029066">
    <property type="entry name" value="PLP-binding_barrel"/>
</dbReference>
<evidence type="ECO:0000259" key="9">
    <source>
        <dbReference type="Pfam" id="PF02784"/>
    </source>
</evidence>
<dbReference type="Gene3D" id="2.40.37.10">
    <property type="entry name" value="Lyase, Ornithine Decarboxylase, Chain A, domain 1"/>
    <property type="match status" value="1"/>
</dbReference>
<evidence type="ECO:0000256" key="8">
    <source>
        <dbReference type="PIRSR" id="PIRSR600183-50"/>
    </source>
</evidence>
<comment type="cofactor">
    <cofactor evidence="1 8">
        <name>pyridoxal 5'-phosphate</name>
        <dbReference type="ChEBI" id="CHEBI:597326"/>
    </cofactor>
</comment>
<dbReference type="FunFam" id="3.20.20.10:FF:000008">
    <property type="entry name" value="Ornithine decarboxylase"/>
    <property type="match status" value="1"/>
</dbReference>
<evidence type="ECO:0000256" key="4">
    <source>
        <dbReference type="ARBA" id="ARBA00023239"/>
    </source>
</evidence>
<dbReference type="Proteomes" id="UP000176498">
    <property type="component" value="Unassembled WGS sequence"/>
</dbReference>
<evidence type="ECO:0000256" key="5">
    <source>
        <dbReference type="ARBA" id="ARBA00034115"/>
    </source>
</evidence>
<comment type="catalytic activity">
    <reaction evidence="7">
        <text>L-ornithine + H(+) = putrescine + CO2</text>
        <dbReference type="Rhea" id="RHEA:22964"/>
        <dbReference type="ChEBI" id="CHEBI:15378"/>
        <dbReference type="ChEBI" id="CHEBI:16526"/>
        <dbReference type="ChEBI" id="CHEBI:46911"/>
        <dbReference type="ChEBI" id="CHEBI:326268"/>
        <dbReference type="EC" id="4.1.1.17"/>
    </reaction>
</comment>
<proteinExistence type="inferred from homology"/>
<dbReference type="GO" id="GO:0005737">
    <property type="term" value="C:cytoplasm"/>
    <property type="evidence" value="ECO:0007669"/>
    <property type="project" value="TreeGrafter"/>
</dbReference>
<feature type="domain" description="Orn/DAP/Arg decarboxylase 2 N-terminal" evidence="9">
    <location>
        <begin position="28"/>
        <end position="260"/>
    </location>
</feature>
<reference evidence="10 11" key="1">
    <citation type="journal article" date="2016" name="Nat. Commun.">
        <title>Thousands of microbial genomes shed light on interconnected biogeochemical processes in an aquifer system.</title>
        <authorList>
            <person name="Anantharaman K."/>
            <person name="Brown C.T."/>
            <person name="Hug L.A."/>
            <person name="Sharon I."/>
            <person name="Castelle C.J."/>
            <person name="Probst A.J."/>
            <person name="Thomas B.C."/>
            <person name="Singh A."/>
            <person name="Wilkins M.J."/>
            <person name="Karaoz U."/>
            <person name="Brodie E.L."/>
            <person name="Williams K.H."/>
            <person name="Hubbard S.S."/>
            <person name="Banfield J.F."/>
        </authorList>
    </citation>
    <scope>NUCLEOTIDE SEQUENCE [LARGE SCALE GENOMIC DNA]</scope>
</reference>
<dbReference type="InterPro" id="IPR002433">
    <property type="entry name" value="Orn_de-COase"/>
</dbReference>
<dbReference type="PRINTS" id="PR01179">
    <property type="entry name" value="ODADCRBXLASE"/>
</dbReference>
<dbReference type="SUPFAM" id="SSF51419">
    <property type="entry name" value="PLP-binding barrel"/>
    <property type="match status" value="1"/>
</dbReference>